<feature type="signal peptide" evidence="19">
    <location>
        <begin position="1"/>
        <end position="19"/>
    </location>
</feature>
<dbReference type="InterPro" id="IPR000757">
    <property type="entry name" value="Beta-glucanase-like"/>
</dbReference>
<feature type="transmembrane region" description="Helical" evidence="18">
    <location>
        <begin position="301"/>
        <end position="323"/>
    </location>
</feature>
<dbReference type="EC" id="3.2.-.-" evidence="14"/>
<keyword evidence="12" id="KW-0961">Cell wall biogenesis/degradation</keyword>
<dbReference type="PANTHER" id="PTHR10963">
    <property type="entry name" value="GLYCOSYL HYDROLASE-RELATED"/>
    <property type="match status" value="1"/>
</dbReference>
<dbReference type="GO" id="GO:0016757">
    <property type="term" value="F:glycosyltransferase activity"/>
    <property type="evidence" value="ECO:0007669"/>
    <property type="project" value="UniProtKB-KW"/>
</dbReference>
<dbReference type="Proteomes" id="UP000285405">
    <property type="component" value="Unassembled WGS sequence"/>
</dbReference>
<evidence type="ECO:0000256" key="2">
    <source>
        <dbReference type="ARBA" id="ARBA00004589"/>
    </source>
</evidence>
<evidence type="ECO:0000256" key="5">
    <source>
        <dbReference type="ARBA" id="ARBA00022679"/>
    </source>
</evidence>
<dbReference type="InterPro" id="IPR050546">
    <property type="entry name" value="Glycosyl_Hydrlase_16"/>
</dbReference>
<feature type="disulfide bond" evidence="16">
    <location>
        <begin position="25"/>
        <end position="32"/>
    </location>
</feature>
<keyword evidence="11 21" id="KW-0326">Glycosidase</keyword>
<evidence type="ECO:0000256" key="12">
    <source>
        <dbReference type="ARBA" id="ARBA00023316"/>
    </source>
</evidence>
<dbReference type="PROSITE" id="PS51762">
    <property type="entry name" value="GH16_2"/>
    <property type="match status" value="1"/>
</dbReference>
<keyword evidence="4" id="KW-0328">Glycosyltransferase</keyword>
<evidence type="ECO:0000256" key="7">
    <source>
        <dbReference type="ARBA" id="ARBA00022801"/>
    </source>
</evidence>
<evidence type="ECO:0000256" key="3">
    <source>
        <dbReference type="ARBA" id="ARBA00022622"/>
    </source>
</evidence>
<evidence type="ECO:0000256" key="11">
    <source>
        <dbReference type="ARBA" id="ARBA00023295"/>
    </source>
</evidence>
<evidence type="ECO:0000256" key="4">
    <source>
        <dbReference type="ARBA" id="ARBA00022676"/>
    </source>
</evidence>
<feature type="compositionally biased region" description="Polar residues" evidence="17">
    <location>
        <begin position="357"/>
        <end position="374"/>
    </location>
</feature>
<keyword evidence="18" id="KW-0812">Transmembrane</keyword>
<dbReference type="InterPro" id="IPR013320">
    <property type="entry name" value="ConA-like_dom_sf"/>
</dbReference>
<dbReference type="AlphaFoldDB" id="A0A420J5B9"/>
<dbReference type="PANTHER" id="PTHR10963:SF27">
    <property type="entry name" value="GLYCOSIDASE-RELATED"/>
    <property type="match status" value="1"/>
</dbReference>
<dbReference type="GO" id="GO:0031505">
    <property type="term" value="P:fungal-type cell wall organization"/>
    <property type="evidence" value="ECO:0007669"/>
    <property type="project" value="TreeGrafter"/>
</dbReference>
<feature type="region of interest" description="Disordered" evidence="17">
    <location>
        <begin position="343"/>
        <end position="419"/>
    </location>
</feature>
<keyword evidence="8 14" id="KW-0472">Membrane</keyword>
<comment type="similarity">
    <text evidence="13">Belongs to the glycosyl hydrolase 16 family. CRH1 subfamily.</text>
</comment>
<proteinExistence type="inferred from homology"/>
<keyword evidence="16" id="KW-1015">Disulfide bond</keyword>
<evidence type="ECO:0000259" key="20">
    <source>
        <dbReference type="PROSITE" id="PS51762"/>
    </source>
</evidence>
<dbReference type="SUPFAM" id="SSF49899">
    <property type="entry name" value="Concanavalin A-like lectins/glucanases"/>
    <property type="match status" value="1"/>
</dbReference>
<comment type="caution">
    <text evidence="21">The sequence shown here is derived from an EMBL/GenBank/DDBJ whole genome shotgun (WGS) entry which is preliminary data.</text>
</comment>
<dbReference type="GO" id="GO:0009277">
    <property type="term" value="C:fungal-type cell wall"/>
    <property type="evidence" value="ECO:0007669"/>
    <property type="project" value="TreeGrafter"/>
</dbReference>
<keyword evidence="7 14" id="KW-0378">Hydrolase</keyword>
<evidence type="ECO:0000256" key="13">
    <source>
        <dbReference type="ARBA" id="ARBA00038074"/>
    </source>
</evidence>
<organism evidence="21 22">
    <name type="scientific">Golovinomyces cichoracearum</name>
    <dbReference type="NCBI Taxonomy" id="62708"/>
    <lineage>
        <taxon>Eukaryota</taxon>
        <taxon>Fungi</taxon>
        <taxon>Dikarya</taxon>
        <taxon>Ascomycota</taxon>
        <taxon>Pezizomycotina</taxon>
        <taxon>Leotiomycetes</taxon>
        <taxon>Erysiphales</taxon>
        <taxon>Erysiphaceae</taxon>
        <taxon>Golovinomyces</taxon>
    </lineage>
</organism>
<reference evidence="21 22" key="1">
    <citation type="journal article" date="2018" name="BMC Genomics">
        <title>Comparative genome analyses reveal sequence features reflecting distinct modes of host-adaptation between dicot and monocot powdery mildew.</title>
        <authorList>
            <person name="Wu Y."/>
            <person name="Ma X."/>
            <person name="Pan Z."/>
            <person name="Kale S.D."/>
            <person name="Song Y."/>
            <person name="King H."/>
            <person name="Zhang Q."/>
            <person name="Presley C."/>
            <person name="Deng X."/>
            <person name="Wei C.I."/>
            <person name="Xiao S."/>
        </authorList>
    </citation>
    <scope>NUCLEOTIDE SEQUENCE [LARGE SCALE GENOMIC DNA]</scope>
    <source>
        <strain evidence="21">UCSC1</strain>
    </source>
</reference>
<evidence type="ECO:0000256" key="6">
    <source>
        <dbReference type="ARBA" id="ARBA00022729"/>
    </source>
</evidence>
<dbReference type="GO" id="GO:0005975">
    <property type="term" value="P:carbohydrate metabolic process"/>
    <property type="evidence" value="ECO:0007669"/>
    <property type="project" value="InterPro"/>
</dbReference>
<feature type="active site" description="Nucleophile" evidence="15">
    <location>
        <position position="119"/>
    </location>
</feature>
<dbReference type="PIRSF" id="PIRSF037299">
    <property type="entry name" value="Glycosidase_CRH1_prd"/>
    <property type="match status" value="1"/>
</dbReference>
<evidence type="ECO:0000256" key="1">
    <source>
        <dbReference type="ARBA" id="ARBA00000822"/>
    </source>
</evidence>
<feature type="domain" description="GH16" evidence="20">
    <location>
        <begin position="19"/>
        <end position="238"/>
    </location>
</feature>
<dbReference type="Gene3D" id="2.60.120.200">
    <property type="match status" value="1"/>
</dbReference>
<dbReference type="EMBL" id="MCBR01001958">
    <property type="protein sequence ID" value="RKF81980.1"/>
    <property type="molecule type" value="Genomic_DNA"/>
</dbReference>
<comment type="subcellular location">
    <subcellularLocation>
        <location evidence="2">Membrane</location>
        <topology evidence="2">Lipid-anchor</topology>
        <topology evidence="2">GPI-anchor</topology>
    </subcellularLocation>
</comment>
<keyword evidence="5" id="KW-0808">Transferase</keyword>
<evidence type="ECO:0000256" key="19">
    <source>
        <dbReference type="SAM" id="SignalP"/>
    </source>
</evidence>
<dbReference type="CDD" id="cd02183">
    <property type="entry name" value="GH16_fungal_CRH1_transglycosylase"/>
    <property type="match status" value="1"/>
</dbReference>
<feature type="active site" description="Proton donor" evidence="15">
    <location>
        <position position="123"/>
    </location>
</feature>
<keyword evidence="3" id="KW-0336">GPI-anchor</keyword>
<comment type="catalytic activity">
    <reaction evidence="1">
        <text>Random endo-hydrolysis of N-acetyl-beta-D-glucosaminide (1-&gt;4)-beta-linkages in chitin and chitodextrins.</text>
        <dbReference type="EC" id="3.2.1.14"/>
    </reaction>
</comment>
<dbReference type="GO" id="GO:0098552">
    <property type="term" value="C:side of membrane"/>
    <property type="evidence" value="ECO:0007669"/>
    <property type="project" value="UniProtKB-KW"/>
</dbReference>
<protein>
    <recommendedName>
        <fullName evidence="14">Crh-like protein</fullName>
        <ecNumber evidence="14">3.2.-.-</ecNumber>
    </recommendedName>
</protein>
<dbReference type="Pfam" id="PF00722">
    <property type="entry name" value="Glyco_hydro_16"/>
    <property type="match status" value="1"/>
</dbReference>
<gene>
    <name evidence="21" type="ORF">GcC1_019032</name>
</gene>
<sequence length="419" mass="46708">MLFLSLLSVLTFFTTRSLAQTWTQCNPLNKTCPNNPALGTSHNFVLNTSSIVTRYFNVTSGILRYGTGNADFTVAKRGDSPTIQSEFFIMFGTVSVIMRAASGQGIISSIVLESEDLDEVDWEFLGDNGTHVESNYFGKGNITSFDRAIYHPVSFDPRVDFHNYSIYWSSDRIEWWIDSSLVRTLPYEAANNGYNFPQTPMNVRLGIWAAGDEKNSPGTIEWAGGLTDYSKGPYSMEVQSTEITDFGIGKEYEWTDKSGSWQSIKSIPGNSTALKAILKEQEPPTPSLLDKFIALSPNTKLSIYCGIGSVAALLFSALIFVCYRARRKGRQELKAYTARMEKEREEASQYHRKPVTKSLNSWDEGSQQESSCESPKQREDSEYYAGNTSAGANSFNADSHNPKVVSNMQIPNTIQQGTH</sequence>
<keyword evidence="6 19" id="KW-0732">Signal</keyword>
<evidence type="ECO:0000256" key="17">
    <source>
        <dbReference type="SAM" id="MobiDB-lite"/>
    </source>
</evidence>
<evidence type="ECO:0000256" key="15">
    <source>
        <dbReference type="PIRSR" id="PIRSR037299-1"/>
    </source>
</evidence>
<evidence type="ECO:0000256" key="8">
    <source>
        <dbReference type="ARBA" id="ARBA00023136"/>
    </source>
</evidence>
<dbReference type="InterPro" id="IPR017168">
    <property type="entry name" value="CHR-like"/>
</dbReference>
<keyword evidence="18" id="KW-1133">Transmembrane helix</keyword>
<dbReference type="OrthoDB" id="4781at2759"/>
<evidence type="ECO:0000256" key="9">
    <source>
        <dbReference type="ARBA" id="ARBA00023180"/>
    </source>
</evidence>
<keyword evidence="10" id="KW-0449">Lipoprotein</keyword>
<evidence type="ECO:0000313" key="21">
    <source>
        <dbReference type="EMBL" id="RKF81980.1"/>
    </source>
</evidence>
<accession>A0A420J5B9</accession>
<evidence type="ECO:0000256" key="14">
    <source>
        <dbReference type="PIRNR" id="PIRNR037299"/>
    </source>
</evidence>
<evidence type="ECO:0000256" key="10">
    <source>
        <dbReference type="ARBA" id="ARBA00023288"/>
    </source>
</evidence>
<evidence type="ECO:0000313" key="22">
    <source>
        <dbReference type="Proteomes" id="UP000285405"/>
    </source>
</evidence>
<feature type="compositionally biased region" description="Polar residues" evidence="17">
    <location>
        <begin position="386"/>
        <end position="419"/>
    </location>
</feature>
<name>A0A420J5B9_9PEZI</name>
<dbReference type="GO" id="GO:0008843">
    <property type="term" value="F:endochitinase activity"/>
    <property type="evidence" value="ECO:0007669"/>
    <property type="project" value="UniProtKB-EC"/>
</dbReference>
<keyword evidence="9" id="KW-0325">Glycoprotein</keyword>
<evidence type="ECO:0000256" key="18">
    <source>
        <dbReference type="SAM" id="Phobius"/>
    </source>
</evidence>
<evidence type="ECO:0000256" key="16">
    <source>
        <dbReference type="PIRSR" id="PIRSR037299-2"/>
    </source>
</evidence>
<feature type="chain" id="PRO_5019106586" description="Crh-like protein" evidence="19">
    <location>
        <begin position="20"/>
        <end position="419"/>
    </location>
</feature>